<gene>
    <name evidence="2" type="ORF">RCOM_1279070</name>
</gene>
<dbReference type="OrthoDB" id="691764at2759"/>
<dbReference type="Proteomes" id="UP000008311">
    <property type="component" value="Unassembled WGS sequence"/>
</dbReference>
<protein>
    <submittedName>
        <fullName evidence="2">Uncharacterized protein</fullName>
    </submittedName>
</protein>
<dbReference type="InParanoid" id="B9SNV4"/>
<dbReference type="eggNOG" id="ENOG502S0S0">
    <property type="taxonomic scope" value="Eukaryota"/>
</dbReference>
<dbReference type="FunCoup" id="B9SNV4">
    <property type="interactions" value="10"/>
</dbReference>
<dbReference type="PANTHER" id="PTHR34197">
    <property type="entry name" value="OS04G0591300 PROTEIN"/>
    <property type="match status" value="1"/>
</dbReference>
<dbReference type="EMBL" id="EQ974052">
    <property type="protein sequence ID" value="EEF34744.1"/>
    <property type="molecule type" value="Genomic_DNA"/>
</dbReference>
<reference evidence="3" key="1">
    <citation type="journal article" date="2010" name="Nat. Biotechnol.">
        <title>Draft genome sequence of the oilseed species Ricinus communis.</title>
        <authorList>
            <person name="Chan A.P."/>
            <person name="Crabtree J."/>
            <person name="Zhao Q."/>
            <person name="Lorenzi H."/>
            <person name="Orvis J."/>
            <person name="Puiu D."/>
            <person name="Melake-Berhan A."/>
            <person name="Jones K.M."/>
            <person name="Redman J."/>
            <person name="Chen G."/>
            <person name="Cahoon E.B."/>
            <person name="Gedil M."/>
            <person name="Stanke M."/>
            <person name="Haas B.J."/>
            <person name="Wortman J.R."/>
            <person name="Fraser-Liggett C.M."/>
            <person name="Ravel J."/>
            <person name="Rabinowicz P.D."/>
        </authorList>
    </citation>
    <scope>NUCLEOTIDE SEQUENCE [LARGE SCALE GENOMIC DNA]</scope>
    <source>
        <strain evidence="3">cv. Hale</strain>
    </source>
</reference>
<dbReference type="OMA" id="EEVWKCA"/>
<feature type="region of interest" description="Disordered" evidence="1">
    <location>
        <begin position="96"/>
        <end position="115"/>
    </location>
</feature>
<feature type="compositionally biased region" description="Basic and acidic residues" evidence="1">
    <location>
        <begin position="98"/>
        <end position="111"/>
    </location>
</feature>
<organism evidence="2 3">
    <name type="scientific">Ricinus communis</name>
    <name type="common">Castor bean</name>
    <dbReference type="NCBI Taxonomy" id="3988"/>
    <lineage>
        <taxon>Eukaryota</taxon>
        <taxon>Viridiplantae</taxon>
        <taxon>Streptophyta</taxon>
        <taxon>Embryophyta</taxon>
        <taxon>Tracheophyta</taxon>
        <taxon>Spermatophyta</taxon>
        <taxon>Magnoliopsida</taxon>
        <taxon>eudicotyledons</taxon>
        <taxon>Gunneridae</taxon>
        <taxon>Pentapetalae</taxon>
        <taxon>rosids</taxon>
        <taxon>fabids</taxon>
        <taxon>Malpighiales</taxon>
        <taxon>Euphorbiaceae</taxon>
        <taxon>Acalyphoideae</taxon>
        <taxon>Acalypheae</taxon>
        <taxon>Ricinus</taxon>
    </lineage>
</organism>
<keyword evidence="3" id="KW-1185">Reference proteome</keyword>
<proteinExistence type="predicted"/>
<sequence>MALYIDEEEVWKCPKHPSRRRRTGICHVCLRERLSSLCPDCASVRPCGCYATTTSSSNSSSASFSRIGTVARVSNLIDSEPAFRRSRSVAVPFFRSKPSVDHDHSPRKDSPKTASFWSRFKSGSRSKRDVGLNVAAAVVEQGDNNDHNDNSEEQRRKVMMRKSRSVAVDVKSSSKGKGWYFPSPIKAFRQSISRGVMVQERSPLYRG</sequence>
<evidence type="ECO:0000313" key="3">
    <source>
        <dbReference type="Proteomes" id="UP000008311"/>
    </source>
</evidence>
<dbReference type="AlphaFoldDB" id="B9SNV4"/>
<dbReference type="STRING" id="3988.B9SNV4"/>
<name>B9SNV4_RICCO</name>
<evidence type="ECO:0000256" key="1">
    <source>
        <dbReference type="SAM" id="MobiDB-lite"/>
    </source>
</evidence>
<evidence type="ECO:0000313" key="2">
    <source>
        <dbReference type="EMBL" id="EEF34744.1"/>
    </source>
</evidence>
<dbReference type="PANTHER" id="PTHR34197:SF2">
    <property type="entry name" value="OS04G0591300 PROTEIN"/>
    <property type="match status" value="1"/>
</dbReference>
<dbReference type="KEGG" id="rcu:8289092"/>
<accession>B9SNV4</accession>